<evidence type="ECO:0000313" key="2">
    <source>
        <dbReference type="Proteomes" id="UP000004277"/>
    </source>
</evidence>
<dbReference type="EMBL" id="AKCV02000022">
    <property type="protein sequence ID" value="TMS57664.1"/>
    <property type="molecule type" value="Genomic_DNA"/>
</dbReference>
<keyword evidence="1" id="KW-0808">Transferase</keyword>
<name>A0ACD3SND2_9BURK</name>
<reference evidence="1" key="1">
    <citation type="submission" date="2019-05" db="EMBL/GenBank/DDBJ databases">
        <title>Revised genome assembly of Burkholderiaceae (previously Ralstonia) sp. PBA.</title>
        <authorList>
            <person name="Gan H.M."/>
        </authorList>
    </citation>
    <scope>NUCLEOTIDE SEQUENCE</scope>
    <source>
        <strain evidence="1">PBA</strain>
    </source>
</reference>
<accession>A0ACD3SND2</accession>
<organism evidence="1 2">
    <name type="scientific">Imbroritus primus</name>
    <dbReference type="NCBI Taxonomy" id="3058603"/>
    <lineage>
        <taxon>Bacteria</taxon>
        <taxon>Pseudomonadati</taxon>
        <taxon>Pseudomonadota</taxon>
        <taxon>Betaproteobacteria</taxon>
        <taxon>Burkholderiales</taxon>
        <taxon>Burkholderiaceae</taxon>
        <taxon>Imbroritus</taxon>
    </lineage>
</organism>
<evidence type="ECO:0000313" key="1">
    <source>
        <dbReference type="EMBL" id="TMS57664.1"/>
    </source>
</evidence>
<keyword evidence="2" id="KW-1185">Reference proteome</keyword>
<keyword evidence="1" id="KW-0418">Kinase</keyword>
<sequence>MGVALFAALALLAQPVLTAAWTHDAVRFIADATALQQRAALLAAMSSAPSTIPSASLSASPSSASPADQAGGDAARLQWLADARTLLADVPFREAMPATVREDMLGAQQQVAAAALATAEELDRHLRIDIMVRIALFVVAAGGLLIGLRLRRALTGSAPEVSEEGPVHAGGDASLQLVERMLAALSGPMPGQKALEEVAQALVDTVPVRACGICLSDEASEFLQVPALFHAGTLGWAQLEHARGVVVSGPYEAFELPPVGVLADDVSAGYGVAVAIVEGREVFGHLFLVCDLLPEHPEHHARLAGLAARHLAVAIGHAQRTREGRRVALIEERTAMARELHDSLAQSLSFSKIQVSRLQAMLERGSEREAVAGAAEELRDGLNGAYRKLRELITTFRAQINVGGLTVALDEALEEYGARSSVVMLLDNRLKGCQLSANEEFHVVQIVREALSNIVRHARATQATVKLAPDTGGEIVISVEDDGLGIDPAADAHNRHGTSIMRERALSLGGALSIMNRPEGGCQVLVRFRPGTPFA</sequence>
<comment type="caution">
    <text evidence="1">The sequence shown here is derived from an EMBL/GenBank/DDBJ whole genome shotgun (WGS) entry which is preliminary data.</text>
</comment>
<proteinExistence type="predicted"/>
<dbReference type="Proteomes" id="UP000004277">
    <property type="component" value="Unassembled WGS sequence"/>
</dbReference>
<protein>
    <submittedName>
        <fullName evidence="1">Two-component sensor histidine kinase</fullName>
    </submittedName>
</protein>
<gene>
    <name evidence="1" type="ORF">MW7_012090</name>
</gene>